<sequence>MAKALGILLCLLIVIMDIIAGILGIEAEMAQNKVKHLRLWIFECREPSHKAFMLGLGAAVLLALAHVIVNLIGGCNCFCSQQEIQKASSNRQLSMACLILTWMVLGVGMSMLVIGTHSNDKSRGSCGFTHHHFFSIGGILCFVHGLFSVSYYLSATAFIN</sequence>
<keyword evidence="4 7" id="KW-1133">Transmembrane helix</keyword>
<dbReference type="InterPro" id="IPR052222">
    <property type="entry name" value="DESIGUAL"/>
</dbReference>
<feature type="transmembrane region" description="Helical" evidence="7">
    <location>
        <begin position="93"/>
        <end position="113"/>
    </location>
</feature>
<feature type="signal peptide" evidence="8">
    <location>
        <begin position="1"/>
        <end position="24"/>
    </location>
</feature>
<evidence type="ECO:0000256" key="1">
    <source>
        <dbReference type="ARBA" id="ARBA00004127"/>
    </source>
</evidence>
<gene>
    <name evidence="9" type="ORF">LLUT_LOCUS22910</name>
</gene>
<protein>
    <submittedName>
        <fullName evidence="9">Uncharacterized protein</fullName>
    </submittedName>
</protein>
<evidence type="ECO:0000256" key="5">
    <source>
        <dbReference type="ARBA" id="ARBA00023136"/>
    </source>
</evidence>
<evidence type="ECO:0000256" key="4">
    <source>
        <dbReference type="ARBA" id="ARBA00022989"/>
    </source>
</evidence>
<feature type="chain" id="PRO_5043662543" evidence="8">
    <location>
        <begin position="25"/>
        <end position="160"/>
    </location>
</feature>
<organism evidence="9 10">
    <name type="scientific">Lupinus luteus</name>
    <name type="common">European yellow lupine</name>
    <dbReference type="NCBI Taxonomy" id="3873"/>
    <lineage>
        <taxon>Eukaryota</taxon>
        <taxon>Viridiplantae</taxon>
        <taxon>Streptophyta</taxon>
        <taxon>Embryophyta</taxon>
        <taxon>Tracheophyta</taxon>
        <taxon>Spermatophyta</taxon>
        <taxon>Magnoliopsida</taxon>
        <taxon>eudicotyledons</taxon>
        <taxon>Gunneridae</taxon>
        <taxon>Pentapetalae</taxon>
        <taxon>rosids</taxon>
        <taxon>fabids</taxon>
        <taxon>Fabales</taxon>
        <taxon>Fabaceae</taxon>
        <taxon>Papilionoideae</taxon>
        <taxon>50 kb inversion clade</taxon>
        <taxon>genistoids sensu lato</taxon>
        <taxon>core genistoids</taxon>
        <taxon>Genisteae</taxon>
        <taxon>Lupinus</taxon>
    </lineage>
</organism>
<dbReference type="PANTHER" id="PTHR31769">
    <property type="entry name" value="OS07G0462200 PROTEIN-RELATED"/>
    <property type="match status" value="1"/>
</dbReference>
<comment type="similarity">
    <text evidence="6">Belongs to the DESIGUAL family.</text>
</comment>
<dbReference type="Proteomes" id="UP001497480">
    <property type="component" value="Unassembled WGS sequence"/>
</dbReference>
<dbReference type="GO" id="GO:0012505">
    <property type="term" value="C:endomembrane system"/>
    <property type="evidence" value="ECO:0007669"/>
    <property type="project" value="UniProtKB-SubCell"/>
</dbReference>
<keyword evidence="5 7" id="KW-0472">Membrane</keyword>
<dbReference type="EMBL" id="CAXHTB010000016">
    <property type="protein sequence ID" value="CAL0321850.1"/>
    <property type="molecule type" value="Genomic_DNA"/>
</dbReference>
<reference evidence="9 10" key="1">
    <citation type="submission" date="2024-03" db="EMBL/GenBank/DDBJ databases">
        <authorList>
            <person name="Martinez-Hernandez J."/>
        </authorList>
    </citation>
    <scope>NUCLEOTIDE SEQUENCE [LARGE SCALE GENOMIC DNA]</scope>
</reference>
<evidence type="ECO:0000313" key="10">
    <source>
        <dbReference type="Proteomes" id="UP001497480"/>
    </source>
</evidence>
<keyword evidence="10" id="KW-1185">Reference proteome</keyword>
<comment type="subcellular location">
    <subcellularLocation>
        <location evidence="1">Endomembrane system</location>
        <topology evidence="1">Multi-pass membrane protein</topology>
    </subcellularLocation>
</comment>
<evidence type="ECO:0000256" key="7">
    <source>
        <dbReference type="SAM" id="Phobius"/>
    </source>
</evidence>
<evidence type="ECO:0000256" key="6">
    <source>
        <dbReference type="ARBA" id="ARBA00029467"/>
    </source>
</evidence>
<name>A0AAV1XJ75_LUPLU</name>
<evidence type="ECO:0000256" key="2">
    <source>
        <dbReference type="ARBA" id="ARBA00022692"/>
    </source>
</evidence>
<keyword evidence="3 8" id="KW-0732">Signal</keyword>
<comment type="caution">
    <text evidence="9">The sequence shown here is derived from an EMBL/GenBank/DDBJ whole genome shotgun (WGS) entry which is preliminary data.</text>
</comment>
<evidence type="ECO:0000256" key="8">
    <source>
        <dbReference type="SAM" id="SignalP"/>
    </source>
</evidence>
<feature type="transmembrane region" description="Helical" evidence="7">
    <location>
        <begin position="133"/>
        <end position="153"/>
    </location>
</feature>
<evidence type="ECO:0000256" key="3">
    <source>
        <dbReference type="ARBA" id="ARBA00022729"/>
    </source>
</evidence>
<dbReference type="Pfam" id="PF06749">
    <property type="entry name" value="DUF1218"/>
    <property type="match status" value="1"/>
</dbReference>
<keyword evidence="2 7" id="KW-0812">Transmembrane</keyword>
<dbReference type="AlphaFoldDB" id="A0AAV1XJ75"/>
<feature type="transmembrane region" description="Helical" evidence="7">
    <location>
        <begin position="51"/>
        <end position="72"/>
    </location>
</feature>
<evidence type="ECO:0000313" key="9">
    <source>
        <dbReference type="EMBL" id="CAL0321850.1"/>
    </source>
</evidence>
<accession>A0AAV1XJ75</accession>
<proteinExistence type="inferred from homology"/>
<dbReference type="InterPro" id="IPR009606">
    <property type="entry name" value="DEAL/Modifying_wall_lignin1/2"/>
</dbReference>